<name>A0ABS8D2W8_9NEIS</name>
<dbReference type="Pfam" id="PF00497">
    <property type="entry name" value="SBP_bac_3"/>
    <property type="match status" value="1"/>
</dbReference>
<dbReference type="PANTHER" id="PTHR35936">
    <property type="entry name" value="MEMBRANE-BOUND LYTIC MUREIN TRANSGLYCOSYLASE F"/>
    <property type="match status" value="1"/>
</dbReference>
<dbReference type="Proteomes" id="UP001165395">
    <property type="component" value="Unassembled WGS sequence"/>
</dbReference>
<protein>
    <submittedName>
        <fullName evidence="3">Transporter substrate-binding domain-containing protein</fullName>
    </submittedName>
</protein>
<accession>A0ABS8D2W8</accession>
<dbReference type="RefSeq" id="WP_227178364.1">
    <property type="nucleotide sequence ID" value="NZ_JAJBZT010000002.1"/>
</dbReference>
<evidence type="ECO:0000256" key="1">
    <source>
        <dbReference type="ARBA" id="ARBA00022729"/>
    </source>
</evidence>
<dbReference type="Gene3D" id="3.40.190.10">
    <property type="entry name" value="Periplasmic binding protein-like II"/>
    <property type="match status" value="2"/>
</dbReference>
<keyword evidence="1" id="KW-0732">Signal</keyword>
<sequence length="238" mass="26408">MALLCFSPIAVWAAPPLQIAVDTENPPFMYASHGVAKGFYPDVIKHVFARMGSRVVITPLPWPRALASARAGKMGIAGLYRISERESWLDYSAPLFVERILVYHLTMKPIHFKSVADLNGLKVGVIRGWSYGDAFDQARKRGLFTAYELPSDELGMKALRARHVDVMLAIQQSAQIILDSTTDITAEPLPLAEFSTYVAFPKSMNMRELLTRFNLKLLDARKDGNFSAIAAHAIAEAK</sequence>
<dbReference type="SUPFAM" id="SSF53850">
    <property type="entry name" value="Periplasmic binding protein-like II"/>
    <property type="match status" value="1"/>
</dbReference>
<proteinExistence type="predicted"/>
<evidence type="ECO:0000313" key="3">
    <source>
        <dbReference type="EMBL" id="MCB6182535.1"/>
    </source>
</evidence>
<dbReference type="PANTHER" id="PTHR35936:SF25">
    <property type="entry name" value="ABC TRANSPORTER SUBSTRATE-BINDING PROTEIN"/>
    <property type="match status" value="1"/>
</dbReference>
<dbReference type="SMART" id="SM00062">
    <property type="entry name" value="PBPb"/>
    <property type="match status" value="1"/>
</dbReference>
<reference evidence="3" key="1">
    <citation type="submission" date="2021-10" db="EMBL/GenBank/DDBJ databases">
        <title>The complete genome sequence of Leeia sp. TBRC 13508.</title>
        <authorList>
            <person name="Charoenyingcharoen P."/>
            <person name="Yukphan P."/>
        </authorList>
    </citation>
    <scope>NUCLEOTIDE SEQUENCE</scope>
    <source>
        <strain evidence="3">TBRC 13508</strain>
    </source>
</reference>
<gene>
    <name evidence="3" type="ORF">LIN78_03095</name>
</gene>
<keyword evidence="4" id="KW-1185">Reference proteome</keyword>
<comment type="caution">
    <text evidence="3">The sequence shown here is derived from an EMBL/GenBank/DDBJ whole genome shotgun (WGS) entry which is preliminary data.</text>
</comment>
<feature type="domain" description="Solute-binding protein family 3/N-terminal" evidence="2">
    <location>
        <begin position="16"/>
        <end position="237"/>
    </location>
</feature>
<evidence type="ECO:0000313" key="4">
    <source>
        <dbReference type="Proteomes" id="UP001165395"/>
    </source>
</evidence>
<evidence type="ECO:0000259" key="2">
    <source>
        <dbReference type="SMART" id="SM00062"/>
    </source>
</evidence>
<dbReference type="EMBL" id="JAJBZT010000002">
    <property type="protein sequence ID" value="MCB6182535.1"/>
    <property type="molecule type" value="Genomic_DNA"/>
</dbReference>
<dbReference type="InterPro" id="IPR001638">
    <property type="entry name" value="Solute-binding_3/MltF_N"/>
</dbReference>
<organism evidence="3 4">
    <name type="scientific">Leeia speluncae</name>
    <dbReference type="NCBI Taxonomy" id="2884804"/>
    <lineage>
        <taxon>Bacteria</taxon>
        <taxon>Pseudomonadati</taxon>
        <taxon>Pseudomonadota</taxon>
        <taxon>Betaproteobacteria</taxon>
        <taxon>Neisseriales</taxon>
        <taxon>Leeiaceae</taxon>
        <taxon>Leeia</taxon>
    </lineage>
</organism>